<comment type="similarity">
    <text evidence="1">Belongs to the pirin family.</text>
</comment>
<dbReference type="InterPro" id="IPR003829">
    <property type="entry name" value="Pirin_N_dom"/>
</dbReference>
<dbReference type="AlphaFoldDB" id="A0A381RZ97"/>
<dbReference type="PANTHER" id="PTHR13903">
    <property type="entry name" value="PIRIN-RELATED"/>
    <property type="match status" value="1"/>
</dbReference>
<proteinExistence type="inferred from homology"/>
<evidence type="ECO:0000259" key="3">
    <source>
        <dbReference type="Pfam" id="PF05726"/>
    </source>
</evidence>
<organism evidence="4">
    <name type="scientific">marine metagenome</name>
    <dbReference type="NCBI Taxonomy" id="408172"/>
    <lineage>
        <taxon>unclassified sequences</taxon>
        <taxon>metagenomes</taxon>
        <taxon>ecological metagenomes</taxon>
    </lineage>
</organism>
<evidence type="ECO:0008006" key="5">
    <source>
        <dbReference type="Google" id="ProtNLM"/>
    </source>
</evidence>
<dbReference type="SUPFAM" id="SSF51182">
    <property type="entry name" value="RmlC-like cupins"/>
    <property type="match status" value="1"/>
</dbReference>
<evidence type="ECO:0000259" key="2">
    <source>
        <dbReference type="Pfam" id="PF02678"/>
    </source>
</evidence>
<dbReference type="PIRSF" id="PIRSF006232">
    <property type="entry name" value="Pirin"/>
    <property type="match status" value="1"/>
</dbReference>
<evidence type="ECO:0000256" key="1">
    <source>
        <dbReference type="ARBA" id="ARBA00008416"/>
    </source>
</evidence>
<feature type="domain" description="Pirin N-terminal" evidence="2">
    <location>
        <begin position="29"/>
        <end position="126"/>
    </location>
</feature>
<dbReference type="InterPro" id="IPR012093">
    <property type="entry name" value="Pirin"/>
</dbReference>
<sequence>MQAKETKTRTIQRIVKGIQTSDGAGVNLTRIIASPSLNMLDPFLLLDEFGSDNPDDYIAGFPPHPHRGFETITYMLNGKFRHKDTAGNEGYLTDGSVQWMTAGKGVVHSEMPEQTEGLVRGFQLWLNLPKEKKMIEPAYNDIPADEIPTVSIPGGQVKIIAGTFSGITGPGRSHTGMLYYDISLDNGSDITVPIEDGWNSFCYVYEGAISCGQPVSKGHLAVLDTEDIFRCTSIKNNTRFILVAGMPLNEPVARGGPFVMNTKGEILQAFEDYQAGRLG</sequence>
<evidence type="ECO:0000313" key="4">
    <source>
        <dbReference type="EMBL" id="SUZ94253.1"/>
    </source>
</evidence>
<dbReference type="Pfam" id="PF05726">
    <property type="entry name" value="Pirin_C"/>
    <property type="match status" value="1"/>
</dbReference>
<protein>
    <recommendedName>
        <fullName evidence="5">Pirin N-terminal domain-containing protein</fullName>
    </recommendedName>
</protein>
<accession>A0A381RZ97</accession>
<dbReference type="Gene3D" id="2.60.120.10">
    <property type="entry name" value="Jelly Rolls"/>
    <property type="match status" value="2"/>
</dbReference>
<dbReference type="InterPro" id="IPR014710">
    <property type="entry name" value="RmlC-like_jellyroll"/>
</dbReference>
<dbReference type="PANTHER" id="PTHR13903:SF8">
    <property type="entry name" value="PIRIN"/>
    <property type="match status" value="1"/>
</dbReference>
<dbReference type="EMBL" id="UINC01002218">
    <property type="protein sequence ID" value="SUZ94253.1"/>
    <property type="molecule type" value="Genomic_DNA"/>
</dbReference>
<name>A0A381RZ97_9ZZZZ</name>
<gene>
    <name evidence="4" type="ORF">METZ01_LOCUS47107</name>
</gene>
<dbReference type="CDD" id="cd02247">
    <property type="entry name" value="cupin_pirin_C"/>
    <property type="match status" value="1"/>
</dbReference>
<dbReference type="CDD" id="cd02909">
    <property type="entry name" value="cupin_pirin_N"/>
    <property type="match status" value="1"/>
</dbReference>
<dbReference type="InterPro" id="IPR008778">
    <property type="entry name" value="Pirin_C_dom"/>
</dbReference>
<reference evidence="4" key="1">
    <citation type="submission" date="2018-05" db="EMBL/GenBank/DDBJ databases">
        <authorList>
            <person name="Lanie J.A."/>
            <person name="Ng W.-L."/>
            <person name="Kazmierczak K.M."/>
            <person name="Andrzejewski T.M."/>
            <person name="Davidsen T.M."/>
            <person name="Wayne K.J."/>
            <person name="Tettelin H."/>
            <person name="Glass J.I."/>
            <person name="Rusch D."/>
            <person name="Podicherti R."/>
            <person name="Tsui H.-C.T."/>
            <person name="Winkler M.E."/>
        </authorList>
    </citation>
    <scope>NUCLEOTIDE SEQUENCE</scope>
</reference>
<dbReference type="InterPro" id="IPR011051">
    <property type="entry name" value="RmlC_Cupin_sf"/>
</dbReference>
<feature type="domain" description="Pirin C-terminal" evidence="3">
    <location>
        <begin position="179"/>
        <end position="278"/>
    </location>
</feature>
<dbReference type="Pfam" id="PF02678">
    <property type="entry name" value="Pirin"/>
    <property type="match status" value="1"/>
</dbReference>